<evidence type="ECO:0000313" key="1">
    <source>
        <dbReference type="EMBL" id="CAG7579807.1"/>
    </source>
</evidence>
<gene>
    <name evidence="1" type="ORF">SLAVMIC_00103</name>
</gene>
<accession>A0A8D9FPY4</accession>
<proteinExistence type="predicted"/>
<protein>
    <submittedName>
        <fullName evidence="1">Uncharacterized protein</fullName>
    </submittedName>
</protein>
<organism evidence="1">
    <name type="scientific">uncultured marine phage</name>
    <dbReference type="NCBI Taxonomy" id="707152"/>
    <lineage>
        <taxon>Viruses</taxon>
        <taxon>environmental samples</taxon>
    </lineage>
</organism>
<reference evidence="1" key="1">
    <citation type="submission" date="2021-06" db="EMBL/GenBank/DDBJ databases">
        <authorList>
            <person name="Gannon L."/>
            <person name="Redgwell R T."/>
            <person name="Michniewski S."/>
            <person name="Harrison D C."/>
            <person name="Millard A."/>
        </authorList>
    </citation>
    <scope>NUCLEOTIDE SEQUENCE</scope>
</reference>
<name>A0A8D9FPY4_9VIRU</name>
<sequence length="246" mass="28922">MMKLLKYSQFITELVDSSRVYPYDKKEDFIGDIRKVDYTFKNSHGTNYTVFFQKNGKVWKRAFDTDKGYDMTGEGDVYNVLSTITKITVDFLIEYDVDELKILHIPTDEEYSSPDRYKENKRARVNKVFLTKNLPDNYNYELDGFKSTITKKGINESREFNFDNEYVWGQLEEDGDTIKILDWNSKNKVKGGTIKVLNDLRKKYNRIIAIDTGYEGEDSHNYWVKMYNRGLIDGYSDDHGAFYGDD</sequence>
<dbReference type="EMBL" id="OU342829">
    <property type="protein sequence ID" value="CAG7579807.1"/>
    <property type="molecule type" value="Genomic_DNA"/>
</dbReference>